<dbReference type="SUPFAM" id="SSF46955">
    <property type="entry name" value="Putative DNA-binding domain"/>
    <property type="match status" value="1"/>
</dbReference>
<dbReference type="InterPro" id="IPR011256">
    <property type="entry name" value="Reg_factor_effector_dom_sf"/>
</dbReference>
<name>A0A3M8DR56_9BACL</name>
<accession>A0A3M8DR56</accession>
<proteinExistence type="predicted"/>
<feature type="domain" description="HTH merR-type" evidence="1">
    <location>
        <begin position="1"/>
        <end position="71"/>
    </location>
</feature>
<dbReference type="RefSeq" id="WP_122917544.1">
    <property type="nucleotide sequence ID" value="NZ_RHHQ01000007.1"/>
</dbReference>
<dbReference type="Pfam" id="PF14526">
    <property type="entry name" value="Cass2"/>
    <property type="match status" value="1"/>
</dbReference>
<dbReference type="Gene3D" id="3.20.80.10">
    <property type="entry name" value="Regulatory factor, effector binding domain"/>
    <property type="match status" value="1"/>
</dbReference>
<dbReference type="InterPro" id="IPR010499">
    <property type="entry name" value="AraC_E-bd"/>
</dbReference>
<evidence type="ECO:0000313" key="3">
    <source>
        <dbReference type="Proteomes" id="UP000271031"/>
    </source>
</evidence>
<dbReference type="PANTHER" id="PTHR36444:SF2">
    <property type="entry name" value="TRANSCRIPTIONAL REGULATOR PROTEIN YOBU-RELATED"/>
    <property type="match status" value="1"/>
</dbReference>
<keyword evidence="3" id="KW-1185">Reference proteome</keyword>
<dbReference type="SMART" id="SM00871">
    <property type="entry name" value="AraC_E_bind"/>
    <property type="match status" value="1"/>
</dbReference>
<reference evidence="2 3" key="1">
    <citation type="submission" date="2018-10" db="EMBL/GenBank/DDBJ databases">
        <title>Phylogenomics of Brevibacillus.</title>
        <authorList>
            <person name="Dunlap C."/>
        </authorList>
    </citation>
    <scope>NUCLEOTIDE SEQUENCE [LARGE SCALE GENOMIC DNA]</scope>
    <source>
        <strain evidence="2 3">JCM 15716</strain>
    </source>
</reference>
<dbReference type="PROSITE" id="PS50937">
    <property type="entry name" value="HTH_MERR_2"/>
    <property type="match status" value="1"/>
</dbReference>
<dbReference type="OrthoDB" id="9773308at2"/>
<dbReference type="SUPFAM" id="SSF55136">
    <property type="entry name" value="Probable bacterial effector-binding domain"/>
    <property type="match status" value="1"/>
</dbReference>
<dbReference type="EMBL" id="RHHQ01000007">
    <property type="protein sequence ID" value="RNB90618.1"/>
    <property type="molecule type" value="Genomic_DNA"/>
</dbReference>
<sequence>MLTIGQIARIFGISTKTLRHYDAIGLYSPTHIGSENQYRYYAPEQLATLRNILMLRQLGLGLEVINGLVQSNAFDDPALISRILQEHAERIRMEIEQKQNILRAVEMMNNQIEKWGTMMLEPKVVVLPEMTIVGMEYRSTNTEDSIPAMWQRFIPREHEVQHKVNPDASYGICDGKTDGLLIYVAGYEVSHVVDIPDGMRAITIPSQKYAVFTHTGPTTQIAATFQNIYAKWLKEYNLEPVEGYDFERYDQRFLGPMHEQSQLDLYIPVR</sequence>
<dbReference type="InterPro" id="IPR000551">
    <property type="entry name" value="MerR-type_HTH_dom"/>
</dbReference>
<dbReference type="InterPro" id="IPR029441">
    <property type="entry name" value="Cass2"/>
</dbReference>
<dbReference type="GO" id="GO:0006355">
    <property type="term" value="P:regulation of DNA-templated transcription"/>
    <property type="evidence" value="ECO:0007669"/>
    <property type="project" value="InterPro"/>
</dbReference>
<dbReference type="SMART" id="SM00422">
    <property type="entry name" value="HTH_MERR"/>
    <property type="match status" value="1"/>
</dbReference>
<dbReference type="InterPro" id="IPR053182">
    <property type="entry name" value="YobU-like_regulator"/>
</dbReference>
<dbReference type="Gene3D" id="1.10.1660.10">
    <property type="match status" value="1"/>
</dbReference>
<evidence type="ECO:0000313" key="2">
    <source>
        <dbReference type="EMBL" id="RNB90618.1"/>
    </source>
</evidence>
<evidence type="ECO:0000259" key="1">
    <source>
        <dbReference type="PROSITE" id="PS50937"/>
    </source>
</evidence>
<dbReference type="AlphaFoldDB" id="A0A3M8DR56"/>
<dbReference type="CDD" id="cd01107">
    <property type="entry name" value="HTH_BmrR"/>
    <property type="match status" value="1"/>
</dbReference>
<dbReference type="PANTHER" id="PTHR36444">
    <property type="entry name" value="TRANSCRIPTIONAL REGULATOR PROTEIN YOBU-RELATED"/>
    <property type="match status" value="1"/>
</dbReference>
<dbReference type="Pfam" id="PF13411">
    <property type="entry name" value="MerR_1"/>
    <property type="match status" value="1"/>
</dbReference>
<comment type="caution">
    <text evidence="2">The sequence shown here is derived from an EMBL/GenBank/DDBJ whole genome shotgun (WGS) entry which is preliminary data.</text>
</comment>
<gene>
    <name evidence="2" type="ORF">EDM56_08980</name>
</gene>
<organism evidence="2 3">
    <name type="scientific">Brevibacillus fluminis</name>
    <dbReference type="NCBI Taxonomy" id="511487"/>
    <lineage>
        <taxon>Bacteria</taxon>
        <taxon>Bacillati</taxon>
        <taxon>Bacillota</taxon>
        <taxon>Bacilli</taxon>
        <taxon>Bacillales</taxon>
        <taxon>Paenibacillaceae</taxon>
        <taxon>Brevibacillus</taxon>
    </lineage>
</organism>
<protein>
    <submittedName>
        <fullName evidence="2">MerR family transcriptional regulator</fullName>
    </submittedName>
</protein>
<dbReference type="GO" id="GO:0003677">
    <property type="term" value="F:DNA binding"/>
    <property type="evidence" value="ECO:0007669"/>
    <property type="project" value="InterPro"/>
</dbReference>
<dbReference type="Proteomes" id="UP000271031">
    <property type="component" value="Unassembled WGS sequence"/>
</dbReference>
<dbReference type="InterPro" id="IPR009061">
    <property type="entry name" value="DNA-bd_dom_put_sf"/>
</dbReference>